<reference evidence="7 8" key="1">
    <citation type="submission" date="2021-05" db="EMBL/GenBank/DDBJ databases">
        <title>A Polyphasic approach of four new species of the genus Ohtaekwangia: Ohtaekwangia histidinii sp. nov., Ohtaekwangia cretensis sp. nov., Ohtaekwangia indiensis sp. nov., Ohtaekwangia reichenbachii sp. nov. from diverse environment.</title>
        <authorList>
            <person name="Octaviana S."/>
        </authorList>
    </citation>
    <scope>NUCLEOTIDE SEQUENCE [LARGE SCALE GENOMIC DNA]</scope>
    <source>
        <strain evidence="7 8">PWU37</strain>
    </source>
</reference>
<dbReference type="PROSITE" id="PS50889">
    <property type="entry name" value="S4"/>
    <property type="match status" value="1"/>
</dbReference>
<dbReference type="CDD" id="cd00165">
    <property type="entry name" value="S4"/>
    <property type="match status" value="1"/>
</dbReference>
<feature type="compositionally biased region" description="Basic and acidic residues" evidence="5">
    <location>
        <begin position="40"/>
        <end position="55"/>
    </location>
</feature>
<dbReference type="Gene3D" id="3.10.290.10">
    <property type="entry name" value="RNA-binding S4 domain"/>
    <property type="match status" value="1"/>
</dbReference>
<dbReference type="EMBL" id="JAHESC010000065">
    <property type="protein sequence ID" value="MBT1690407.1"/>
    <property type="molecule type" value="Genomic_DNA"/>
</dbReference>
<dbReference type="PANTHER" id="PTHR47683">
    <property type="entry name" value="PSEUDOURIDINE SYNTHASE FAMILY PROTEIN-RELATED"/>
    <property type="match status" value="1"/>
</dbReference>
<name>A0AAP2DFN1_9BACT</name>
<keyword evidence="2 4" id="KW-0413">Isomerase</keyword>
<organism evidence="7 8">
    <name type="scientific">Dawidia soli</name>
    <dbReference type="NCBI Taxonomy" id="2782352"/>
    <lineage>
        <taxon>Bacteria</taxon>
        <taxon>Pseudomonadati</taxon>
        <taxon>Bacteroidota</taxon>
        <taxon>Cytophagia</taxon>
        <taxon>Cytophagales</taxon>
        <taxon>Chryseotaleaceae</taxon>
        <taxon>Dawidia</taxon>
    </lineage>
</organism>
<evidence type="ECO:0000313" key="8">
    <source>
        <dbReference type="Proteomes" id="UP001319180"/>
    </source>
</evidence>
<dbReference type="PROSITE" id="PS01149">
    <property type="entry name" value="PSI_RSU"/>
    <property type="match status" value="1"/>
</dbReference>
<dbReference type="FunFam" id="3.10.290.10:FF:000003">
    <property type="entry name" value="Pseudouridine synthase"/>
    <property type="match status" value="1"/>
</dbReference>
<dbReference type="InterPro" id="IPR006145">
    <property type="entry name" value="PsdUridine_synth_RsuA/RluA"/>
</dbReference>
<keyword evidence="8" id="KW-1185">Reference proteome</keyword>
<comment type="caution">
    <text evidence="7">The sequence shown here is derived from an EMBL/GenBank/DDBJ whole genome shotgun (WGS) entry which is preliminary data.</text>
</comment>
<dbReference type="AlphaFoldDB" id="A0AAP2DFN1"/>
<feature type="compositionally biased region" description="Basic and acidic residues" evidence="5">
    <location>
        <begin position="1"/>
        <end position="11"/>
    </location>
</feature>
<dbReference type="SUPFAM" id="SSF55174">
    <property type="entry name" value="Alpha-L RNA-binding motif"/>
    <property type="match status" value="1"/>
</dbReference>
<evidence type="ECO:0000256" key="4">
    <source>
        <dbReference type="RuleBase" id="RU003887"/>
    </source>
</evidence>
<feature type="compositionally biased region" description="Basic and acidic residues" evidence="5">
    <location>
        <begin position="209"/>
        <end position="227"/>
    </location>
</feature>
<protein>
    <recommendedName>
        <fullName evidence="4">Pseudouridine synthase</fullName>
        <ecNumber evidence="4">5.4.99.-</ecNumber>
    </recommendedName>
</protein>
<dbReference type="NCBIfam" id="TIGR00093">
    <property type="entry name" value="pseudouridine synthase"/>
    <property type="match status" value="1"/>
</dbReference>
<comment type="similarity">
    <text evidence="1 4">Belongs to the pseudouridine synthase RsuA family.</text>
</comment>
<feature type="region of interest" description="Disordered" evidence="5">
    <location>
        <begin position="1"/>
        <end position="269"/>
    </location>
</feature>
<dbReference type="SUPFAM" id="SSF55120">
    <property type="entry name" value="Pseudouridine synthase"/>
    <property type="match status" value="1"/>
</dbReference>
<feature type="compositionally biased region" description="Basic and acidic residues" evidence="5">
    <location>
        <begin position="162"/>
        <end position="200"/>
    </location>
</feature>
<evidence type="ECO:0000259" key="6">
    <source>
        <dbReference type="SMART" id="SM00363"/>
    </source>
</evidence>
<feature type="compositionally biased region" description="Basic and acidic residues" evidence="5">
    <location>
        <begin position="78"/>
        <end position="91"/>
    </location>
</feature>
<dbReference type="InterPro" id="IPR050343">
    <property type="entry name" value="RsuA_PseudoU_synthase"/>
</dbReference>
<keyword evidence="3" id="KW-0694">RNA-binding</keyword>
<feature type="compositionally biased region" description="Basic and acidic residues" evidence="5">
    <location>
        <begin position="237"/>
        <end position="249"/>
    </location>
</feature>
<evidence type="ECO:0000256" key="1">
    <source>
        <dbReference type="ARBA" id="ARBA00008348"/>
    </source>
</evidence>
<dbReference type="InterPro" id="IPR018496">
    <property type="entry name" value="PsdUridine_synth_RsuA/RluB_CS"/>
</dbReference>
<evidence type="ECO:0000256" key="2">
    <source>
        <dbReference type="ARBA" id="ARBA00023235"/>
    </source>
</evidence>
<dbReference type="Gene3D" id="3.30.70.1560">
    <property type="entry name" value="Alpha-L RNA-binding motif"/>
    <property type="match status" value="1"/>
</dbReference>
<feature type="compositionally biased region" description="Basic and acidic residues" evidence="5">
    <location>
        <begin position="137"/>
        <end position="148"/>
    </location>
</feature>
<dbReference type="InterPro" id="IPR020103">
    <property type="entry name" value="PsdUridine_synth_cat_dom_sf"/>
</dbReference>
<gene>
    <name evidence="7" type="ORF">KK078_27830</name>
</gene>
<dbReference type="GO" id="GO:0120159">
    <property type="term" value="F:rRNA pseudouridine synthase activity"/>
    <property type="evidence" value="ECO:0007669"/>
    <property type="project" value="UniProtKB-ARBA"/>
</dbReference>
<dbReference type="InterPro" id="IPR020094">
    <property type="entry name" value="TruA/RsuA/RluB/E/F_N"/>
</dbReference>
<dbReference type="Pfam" id="PF00849">
    <property type="entry name" value="PseudoU_synth_2"/>
    <property type="match status" value="1"/>
</dbReference>
<dbReference type="PANTHER" id="PTHR47683:SF2">
    <property type="entry name" value="RNA-BINDING S4 DOMAIN-CONTAINING PROTEIN"/>
    <property type="match status" value="1"/>
</dbReference>
<dbReference type="InterPro" id="IPR000748">
    <property type="entry name" value="PsdUridine_synth_RsuA/RluB/E/F"/>
</dbReference>
<proteinExistence type="inferred from homology"/>
<dbReference type="InterPro" id="IPR002942">
    <property type="entry name" value="S4_RNA-bd"/>
</dbReference>
<dbReference type="Pfam" id="PF01479">
    <property type="entry name" value="S4"/>
    <property type="match status" value="1"/>
</dbReference>
<dbReference type="InterPro" id="IPR036986">
    <property type="entry name" value="S4_RNA-bd_sf"/>
</dbReference>
<feature type="compositionally biased region" description="Basic and acidic residues" evidence="5">
    <location>
        <begin position="115"/>
        <end position="129"/>
    </location>
</feature>
<dbReference type="InterPro" id="IPR042092">
    <property type="entry name" value="PsdUridine_s_RsuA/RluB/E/F_cat"/>
</dbReference>
<evidence type="ECO:0000256" key="5">
    <source>
        <dbReference type="SAM" id="MobiDB-lite"/>
    </source>
</evidence>
<dbReference type="Proteomes" id="UP001319180">
    <property type="component" value="Unassembled WGS sequence"/>
</dbReference>
<dbReference type="RefSeq" id="WP_254093702.1">
    <property type="nucleotide sequence ID" value="NZ_JAHESC010000065.1"/>
</dbReference>
<dbReference type="GO" id="GO:0003723">
    <property type="term" value="F:RNA binding"/>
    <property type="evidence" value="ECO:0007669"/>
    <property type="project" value="UniProtKB-KW"/>
</dbReference>
<feature type="compositionally biased region" description="Low complexity" evidence="5">
    <location>
        <begin position="150"/>
        <end position="161"/>
    </location>
</feature>
<sequence length="506" mass="56706">MPRHNKEDGPSRGRKGPTGAKPKFDTSSFSKRGSGPAKSFKKDDAKPPRKTRTEGESGGGFRKRSGEGFSEGGRAKSFKKDGARSFRKDAGAGESRGGFKKRSEGSSEGARPRSFKKDGEKPFRKKTDDESTGGFRKRGDESFSERRAGARAGFSARPARGGADKPRRSREEEGDKPFRRREDKPFGDKREGKSFSERRSTRAGASGSERAERPRRGKEEDDFDKKSSAGKRGVSSLRRDDDRGRESKKSLSTGRTRKSEDAYDEPAEAQTGKVRLNKYIANSGVCSRREADELITMGLISVNGKVVTELGYKVNPGDEVRHEEKVLRAEKPVYVLLNKPKGYITTTNDPQERKTVMHILGGAIKERIYPIGRLDRNTTGLLLLTNDGELAEKLMHPSYNVKKIYKVELDKPLSKGDFQKILDGIRLEEGRAVVDDLAIVSDDGKTIGIELHIGWNRVVRRIFESLEYEVVKLDRSVYAGLDKKDLGRGEWRFLRKDEVVRLKHYK</sequence>
<feature type="domain" description="RNA-binding S4" evidence="6">
    <location>
        <begin position="274"/>
        <end position="332"/>
    </location>
</feature>
<accession>A0AAP2DFN1</accession>
<dbReference type="EC" id="5.4.99.-" evidence="4"/>
<dbReference type="SMART" id="SM00363">
    <property type="entry name" value="S4"/>
    <property type="match status" value="1"/>
</dbReference>
<dbReference type="GO" id="GO:0000455">
    <property type="term" value="P:enzyme-directed rRNA pseudouridine synthesis"/>
    <property type="evidence" value="ECO:0007669"/>
    <property type="project" value="UniProtKB-ARBA"/>
</dbReference>
<evidence type="ECO:0000313" key="7">
    <source>
        <dbReference type="EMBL" id="MBT1690407.1"/>
    </source>
</evidence>
<dbReference type="CDD" id="cd02870">
    <property type="entry name" value="PseudoU_synth_RsuA_like"/>
    <property type="match status" value="1"/>
</dbReference>
<evidence type="ECO:0000256" key="3">
    <source>
        <dbReference type="PROSITE-ProRule" id="PRU00182"/>
    </source>
</evidence>
<dbReference type="Gene3D" id="3.30.70.580">
    <property type="entry name" value="Pseudouridine synthase I, catalytic domain, N-terminal subdomain"/>
    <property type="match status" value="1"/>
</dbReference>